<dbReference type="PROSITE" id="PS51789">
    <property type="entry name" value="RLR_CTR"/>
    <property type="match status" value="1"/>
</dbReference>
<evidence type="ECO:0000313" key="3">
    <source>
        <dbReference type="WBParaSite" id="SSTP_0000409600.1"/>
    </source>
</evidence>
<dbReference type="Proteomes" id="UP000035681">
    <property type="component" value="Unplaced"/>
</dbReference>
<name>A0A0K0E3M4_STRER</name>
<accession>A0A0K0E3M4</accession>
<dbReference type="InterPro" id="IPR021673">
    <property type="entry name" value="RLR_CTR"/>
</dbReference>
<dbReference type="Gene3D" id="2.170.150.30">
    <property type="entry name" value="RIG-I-like receptor, C-terminal regulatory domain"/>
    <property type="match status" value="1"/>
</dbReference>
<reference evidence="3" key="1">
    <citation type="submission" date="2015-08" db="UniProtKB">
        <authorList>
            <consortium name="WormBaseParasite"/>
        </authorList>
    </citation>
    <scope>IDENTIFICATION</scope>
</reference>
<evidence type="ECO:0000259" key="1">
    <source>
        <dbReference type="PROSITE" id="PS51789"/>
    </source>
</evidence>
<dbReference type="PANTHER" id="PTHR14074:SF16">
    <property type="entry name" value="ANTIVIRAL INNATE IMMUNE RESPONSE RECEPTOR RIG-I"/>
    <property type="match status" value="1"/>
</dbReference>
<dbReference type="WBParaSite" id="TCONS_00005741.p1">
    <property type="protein sequence ID" value="TCONS_00005741.p1"/>
    <property type="gene ID" value="XLOC_003989"/>
</dbReference>
<evidence type="ECO:0000313" key="4">
    <source>
        <dbReference type="WBParaSite" id="TCONS_00005741.p1"/>
    </source>
</evidence>
<keyword evidence="2" id="KW-1185">Reference proteome</keyword>
<dbReference type="AlphaFoldDB" id="A0A0K0E3M4"/>
<proteinExistence type="predicted"/>
<protein>
    <submittedName>
        <fullName evidence="3 4">RLR CTR domain-containing protein</fullName>
    </submittedName>
</protein>
<feature type="domain" description="RLR CTR" evidence="1">
    <location>
        <begin position="833"/>
        <end position="970"/>
    </location>
</feature>
<dbReference type="Gene3D" id="3.40.50.300">
    <property type="entry name" value="P-loop containing nucleotide triphosphate hydrolases"/>
    <property type="match status" value="2"/>
</dbReference>
<evidence type="ECO:0000313" key="2">
    <source>
        <dbReference type="Proteomes" id="UP000035681"/>
    </source>
</evidence>
<dbReference type="STRING" id="6248.A0A0K0E3M4"/>
<sequence>MAFEGEDILNLDFLPIAHFLTYKYEIIEYYMMPRAEEWLSRIILKNKNKGQGSKITNICSQGCYHICKLYYEEFKPYLNEHFIISALLEFPYEIRDRALLENLPPFGLELYSQFFSKKYDSRLFEKLLFITNWYSVFDRFNSNVKYKSFCQKIKSEIKRYPGVPEFIGMVFLRELPYINHFKSIDQNWFYDFRAVCAESEANRSIVMMYFPEFVPFLKSRKLKQENDEKERKRTLGINLFPDDTEIPEVPPEARLQCNYMSYLTDISRKSIGTMRPLKSYQQELVSIVDGDNENHILWVPEQIGKMSIVSHIAENHYQLLAKHQKLTRMLFLVPHFKYVREYTNYLRSLCSDLLNIDGIADCEWKFDNIGRVLAHDLIIMSGQMFLDLLKVKNVDFRLYFQDFSLIFIDQCEMSLDGHSYYTIVNLLNENKYEKPKIVGLTETLGKHVANNEECSMDSLADLCLNFNCFKIDIIKDSVEDFYQDIPKGFQDIVFCLSPPSFLHLLIIRESYTVENSVIEVMRKFDPDNILLQSAFPVIDEGGYENFCSNLVQSIQDKPEGPIKRGIIAAVDYLIILAVTLSLDTVIPTEYSFDNCLYKLKKWNDKFEDESTLTRKVFESYNRVINSKNDSRFKVLESENKYPLIRLEDTIRKVFNTNCKAKVLIRVGNGALALNLFRWLSTTEILKDYKISHSYIVGTNRQNLPDSSQDVYRFDKISKFFDGIINILITTDISQDDIDISYVDCFISYNCPVTYSKCTGNFKRSKGFPKFMALIVSEGLLELDDQKKFETDRMTNCIVERIRKMSDYEFKCFVEERNQINQTRNKNFEIAKKEISYKNEEKVFNITCCSCMSYICSSKDIGTFDNISNIIINSNVWSNVIYSKDKHYKYGRTFMRVGLVYCKKCKLVIPKDADENSALGSIIKLRQGFVIKLTVRNVIFTDILTKESTYKKSWNSIENYLFLPKEVSEEEYGIYCRESMCYDPDMHLEFMKKMSSYMGACRSSIFYKEK</sequence>
<dbReference type="Pfam" id="PF11648">
    <property type="entry name" value="RIG-I_C-RD"/>
    <property type="match status" value="1"/>
</dbReference>
<organism evidence="3">
    <name type="scientific">Strongyloides stercoralis</name>
    <name type="common">Threadworm</name>
    <dbReference type="NCBI Taxonomy" id="6248"/>
    <lineage>
        <taxon>Eukaryota</taxon>
        <taxon>Metazoa</taxon>
        <taxon>Ecdysozoa</taxon>
        <taxon>Nematoda</taxon>
        <taxon>Chromadorea</taxon>
        <taxon>Rhabditida</taxon>
        <taxon>Tylenchina</taxon>
        <taxon>Panagrolaimomorpha</taxon>
        <taxon>Strongyloidoidea</taxon>
        <taxon>Strongyloididae</taxon>
        <taxon>Strongyloides</taxon>
    </lineage>
</organism>
<dbReference type="InterPro" id="IPR051363">
    <property type="entry name" value="RLR_Helicase"/>
</dbReference>
<dbReference type="WBParaSite" id="SSTP_0000409600.1">
    <property type="protein sequence ID" value="SSTP_0000409600.1"/>
    <property type="gene ID" value="SSTP_0000409600"/>
</dbReference>
<dbReference type="InterPro" id="IPR038557">
    <property type="entry name" value="RLR_C_sf"/>
</dbReference>
<dbReference type="InterPro" id="IPR027417">
    <property type="entry name" value="P-loop_NTPase"/>
</dbReference>
<dbReference type="GO" id="GO:0005737">
    <property type="term" value="C:cytoplasm"/>
    <property type="evidence" value="ECO:0007669"/>
    <property type="project" value="TreeGrafter"/>
</dbReference>
<dbReference type="SUPFAM" id="SSF52540">
    <property type="entry name" value="P-loop containing nucleoside triphosphate hydrolases"/>
    <property type="match status" value="1"/>
</dbReference>
<dbReference type="PANTHER" id="PTHR14074">
    <property type="entry name" value="HELICASE WITH DEATH DOMAIN-RELATED"/>
    <property type="match status" value="1"/>
</dbReference>